<reference evidence="7" key="1">
    <citation type="submission" date="2022-01" db="EMBL/GenBank/DDBJ databases">
        <authorList>
            <person name="King R."/>
        </authorList>
    </citation>
    <scope>NUCLEOTIDE SEQUENCE</scope>
</reference>
<dbReference type="EMBL" id="OU900108">
    <property type="protein sequence ID" value="CAG9857926.1"/>
    <property type="molecule type" value="Genomic_DNA"/>
</dbReference>
<dbReference type="OrthoDB" id="10265994at2759"/>
<organism evidence="7 8">
    <name type="scientific">Phyllotreta striolata</name>
    <name type="common">Striped flea beetle</name>
    <name type="synonym">Crioceris striolata</name>
    <dbReference type="NCBI Taxonomy" id="444603"/>
    <lineage>
        <taxon>Eukaryota</taxon>
        <taxon>Metazoa</taxon>
        <taxon>Ecdysozoa</taxon>
        <taxon>Arthropoda</taxon>
        <taxon>Hexapoda</taxon>
        <taxon>Insecta</taxon>
        <taxon>Pterygota</taxon>
        <taxon>Neoptera</taxon>
        <taxon>Endopterygota</taxon>
        <taxon>Coleoptera</taxon>
        <taxon>Polyphaga</taxon>
        <taxon>Cucujiformia</taxon>
        <taxon>Chrysomeloidea</taxon>
        <taxon>Chrysomelidae</taxon>
        <taxon>Galerucinae</taxon>
        <taxon>Alticini</taxon>
        <taxon>Phyllotreta</taxon>
    </lineage>
</organism>
<gene>
    <name evidence="7" type="ORF">PHYEVI_LOCUS4323</name>
</gene>
<evidence type="ECO:0000256" key="4">
    <source>
        <dbReference type="ARBA" id="ARBA00023163"/>
    </source>
</evidence>
<dbReference type="Pfam" id="PF07039">
    <property type="entry name" value="SGF29_Tudor"/>
    <property type="match status" value="1"/>
</dbReference>
<keyword evidence="3" id="KW-0175">Coiled coil</keyword>
<comment type="subcellular location">
    <subcellularLocation>
        <location evidence="1">Nucleus</location>
    </subcellularLocation>
</comment>
<dbReference type="InterPro" id="IPR047287">
    <property type="entry name" value="Tudor_SGF29_rpt2"/>
</dbReference>
<dbReference type="AlphaFoldDB" id="A0A9N9XMR9"/>
<feature type="domain" description="SGF29 C-terminal" evidence="6">
    <location>
        <begin position="147"/>
        <end position="290"/>
    </location>
</feature>
<evidence type="ECO:0000256" key="1">
    <source>
        <dbReference type="ARBA" id="ARBA00004123"/>
    </source>
</evidence>
<dbReference type="InterPro" id="IPR010750">
    <property type="entry name" value="SGF29_tudor-like_dom"/>
</dbReference>
<dbReference type="CDD" id="cd20393">
    <property type="entry name" value="Tudor_SGF29_rpt1"/>
    <property type="match status" value="1"/>
</dbReference>
<dbReference type="PANTHER" id="PTHR21539:SF0">
    <property type="entry name" value="SAGA-ASSOCIATED FACTOR 29"/>
    <property type="match status" value="1"/>
</dbReference>
<keyword evidence="5" id="KW-0539">Nucleus</keyword>
<keyword evidence="8" id="KW-1185">Reference proteome</keyword>
<evidence type="ECO:0000259" key="6">
    <source>
        <dbReference type="PROSITE" id="PS51518"/>
    </source>
</evidence>
<proteinExistence type="predicted"/>
<dbReference type="Gene3D" id="2.30.30.140">
    <property type="match status" value="2"/>
</dbReference>
<evidence type="ECO:0000256" key="5">
    <source>
        <dbReference type="ARBA" id="ARBA00023242"/>
    </source>
</evidence>
<dbReference type="InterPro" id="IPR037802">
    <property type="entry name" value="SGF29"/>
</dbReference>
<dbReference type="FunFam" id="2.30.30.140:FF:000026">
    <property type="entry name" value="SAGA-associated factor 29 homolog"/>
    <property type="match status" value="1"/>
</dbReference>
<name>A0A9N9XMR9_PHYSR</name>
<dbReference type="GO" id="GO:0140672">
    <property type="term" value="C:ATAC complex"/>
    <property type="evidence" value="ECO:0007669"/>
    <property type="project" value="UniProtKB-ARBA"/>
</dbReference>
<dbReference type="InterPro" id="IPR047288">
    <property type="entry name" value="Tudor_SGF29_rpt1"/>
</dbReference>
<dbReference type="Proteomes" id="UP001153712">
    <property type="component" value="Chromosome 15"/>
</dbReference>
<dbReference type="GO" id="GO:0005634">
    <property type="term" value="C:nucleus"/>
    <property type="evidence" value="ECO:0007669"/>
    <property type="project" value="UniProtKB-SubCell"/>
</dbReference>
<dbReference type="PROSITE" id="PS51518">
    <property type="entry name" value="SGF29_C"/>
    <property type="match status" value="1"/>
</dbReference>
<keyword evidence="2" id="KW-0805">Transcription regulation</keyword>
<dbReference type="FunFam" id="2.30.30.140:FF:000029">
    <property type="entry name" value="SAGA-associated factor 29 homolog"/>
    <property type="match status" value="1"/>
</dbReference>
<keyword evidence="4" id="KW-0804">Transcription</keyword>
<dbReference type="PANTHER" id="PTHR21539">
    <property type="entry name" value="SAGA-ASSOCIATED FACTOR 29"/>
    <property type="match status" value="1"/>
</dbReference>
<accession>A0A9N9XMR9</accession>
<evidence type="ECO:0000313" key="7">
    <source>
        <dbReference type="EMBL" id="CAG9857926.1"/>
    </source>
</evidence>
<dbReference type="GO" id="GO:0000124">
    <property type="term" value="C:SAGA complex"/>
    <property type="evidence" value="ECO:0007669"/>
    <property type="project" value="InterPro"/>
</dbReference>
<protein>
    <recommendedName>
        <fullName evidence="6">SGF29 C-terminal domain-containing protein</fullName>
    </recommendedName>
</protein>
<evidence type="ECO:0000256" key="2">
    <source>
        <dbReference type="ARBA" id="ARBA00023015"/>
    </source>
</evidence>
<dbReference type="CDD" id="cd20394">
    <property type="entry name" value="Tudor_SGF29_rpt2"/>
    <property type="match status" value="1"/>
</dbReference>
<sequence>MPFTADAVAAQQVQERLKALQQLVPEIEKKRHICEQGLSALQSYTHDEKGGQSSQKIKSLYKTCVVQAEHEEDLIRKALQKITEIRNIKNERRIQMAFQTRFASNKESVRKGIRMRMLYTSANTIPLYVGKLGEKPPPLCGAIPAESNYIAKVGDMVAALVKNHEGDIEWILAEVVSYIHGSNKYEIDDILKEQNQIGRYTVSKCKVIPLPLMRANPKTDPQALFPQGSLVMALFPGTTCFYKALVDKPPATHADEYQLLFEDLTYPEGYSPSLPVFQRYVIVYKTKGKQGHKSSSLQNAASMADDDAIGAEACK</sequence>
<evidence type="ECO:0000256" key="3">
    <source>
        <dbReference type="ARBA" id="ARBA00023054"/>
    </source>
</evidence>
<evidence type="ECO:0000313" key="8">
    <source>
        <dbReference type="Proteomes" id="UP001153712"/>
    </source>
</evidence>